<sequence>MPVPAGSPAGPAGDTMEVEGPSTTFAPPATAPHDKPNDPSAPVVLVLDTPTLRSMTELLLRICWDASRLMITLAPPSAPMAPASVSCGSQQLGEGGGMAGGSTTNTTTTTATSTSGAAAHSGACSSSSGGGSGIAWLQDAVVGVVREGMGLLGKLLIHHPPLYGVLFSEPRAGQCVGEGEGLYA</sequence>
<keyword evidence="3" id="KW-1185">Reference proteome</keyword>
<organism evidence="2 3">
    <name type="scientific">Dunaliella salina</name>
    <name type="common">Green alga</name>
    <name type="synonym">Protococcus salinus</name>
    <dbReference type="NCBI Taxonomy" id="3046"/>
    <lineage>
        <taxon>Eukaryota</taxon>
        <taxon>Viridiplantae</taxon>
        <taxon>Chlorophyta</taxon>
        <taxon>core chlorophytes</taxon>
        <taxon>Chlorophyceae</taxon>
        <taxon>CS clade</taxon>
        <taxon>Chlamydomonadales</taxon>
        <taxon>Dunaliellaceae</taxon>
        <taxon>Dunaliella</taxon>
    </lineage>
</organism>
<reference evidence="2" key="1">
    <citation type="submission" date="2017-08" db="EMBL/GenBank/DDBJ databases">
        <authorList>
            <person name="Polle J.E."/>
            <person name="Barry K."/>
            <person name="Cushman J."/>
            <person name="Schmutz J."/>
            <person name="Tran D."/>
            <person name="Hathwaick L.T."/>
            <person name="Yim W.C."/>
            <person name="Jenkins J."/>
            <person name="Mckie-Krisberg Z.M."/>
            <person name="Prochnik S."/>
            <person name="Lindquist E."/>
            <person name="Dockter R.B."/>
            <person name="Adam C."/>
            <person name="Molina H."/>
            <person name="Bunkerborg J."/>
            <person name="Jin E."/>
            <person name="Buchheim M."/>
            <person name="Magnuson J."/>
        </authorList>
    </citation>
    <scope>NUCLEOTIDE SEQUENCE</scope>
    <source>
        <strain evidence="2">CCAP 19/18</strain>
    </source>
</reference>
<accession>A0ABQ7GJN3</accession>
<dbReference type="Proteomes" id="UP000815325">
    <property type="component" value="Unassembled WGS sequence"/>
</dbReference>
<gene>
    <name evidence="2" type="ORF">DUNSADRAFT_8394</name>
</gene>
<proteinExistence type="predicted"/>
<feature type="region of interest" description="Disordered" evidence="1">
    <location>
        <begin position="1"/>
        <end position="41"/>
    </location>
</feature>
<protein>
    <submittedName>
        <fullName evidence="2">Uncharacterized protein</fullName>
    </submittedName>
</protein>
<name>A0ABQ7GJN3_DUNSA</name>
<feature type="compositionally biased region" description="Low complexity" evidence="1">
    <location>
        <begin position="101"/>
        <end position="123"/>
    </location>
</feature>
<feature type="compositionally biased region" description="Low complexity" evidence="1">
    <location>
        <begin position="1"/>
        <end position="13"/>
    </location>
</feature>
<evidence type="ECO:0000313" key="2">
    <source>
        <dbReference type="EMBL" id="KAF5834810.1"/>
    </source>
</evidence>
<dbReference type="EMBL" id="MU069737">
    <property type="protein sequence ID" value="KAF5834810.1"/>
    <property type="molecule type" value="Genomic_DNA"/>
</dbReference>
<evidence type="ECO:0000256" key="1">
    <source>
        <dbReference type="SAM" id="MobiDB-lite"/>
    </source>
</evidence>
<feature type="region of interest" description="Disordered" evidence="1">
    <location>
        <begin position="95"/>
        <end position="123"/>
    </location>
</feature>
<evidence type="ECO:0000313" key="3">
    <source>
        <dbReference type="Proteomes" id="UP000815325"/>
    </source>
</evidence>
<comment type="caution">
    <text evidence="2">The sequence shown here is derived from an EMBL/GenBank/DDBJ whole genome shotgun (WGS) entry which is preliminary data.</text>
</comment>